<dbReference type="Gene3D" id="3.40.50.410">
    <property type="entry name" value="von Willebrand factor, type A domain"/>
    <property type="match status" value="1"/>
</dbReference>
<comment type="caution">
    <text evidence="3">The sequence shown here is derived from an EMBL/GenBank/DDBJ whole genome shotgun (WGS) entry which is preliminary data.</text>
</comment>
<protein>
    <submittedName>
        <fullName evidence="3">VWA domain-containing protein</fullName>
    </submittedName>
</protein>
<sequence>MPDAAFHFARPEWLFALLGLLPVLGWLIFSVTRPSKGPIHLYADEHLLPHLTGVRELEVNERWGRFIRWALLWILAVIAMAGPRWDYTDVEAFTPGSDLIILMDISRSMEVADVQPSRLGRARQEIQDLVQLNREVRIGLIAFASVSHIVSPITEDGQSILNALPALSTDLTRLQGSRLHTALDKAEQLLKGQPSEGGRSILLISDGDFDEPDLATRAKALAADGIRLHVLGIGTSGGGPVPAPTGQSDLMRDRAGKIIESRLNEPLLKQLASTGNGHYLQANFRDDDSRTLLTLAASDAAEAVATDEKTRIWNERFYWMLIPLVLLLLPTFRRQQTEGGL</sequence>
<name>A0A370DS01_9GAMM</name>
<dbReference type="Pfam" id="PF13519">
    <property type="entry name" value="VWA_2"/>
    <property type="match status" value="1"/>
</dbReference>
<keyword evidence="1" id="KW-1133">Transmembrane helix</keyword>
<dbReference type="AlphaFoldDB" id="A0A370DS01"/>
<keyword evidence="1" id="KW-0472">Membrane</keyword>
<proteinExistence type="predicted"/>
<organism evidence="3 4">
    <name type="scientific">endosymbiont of Escarpia spicata</name>
    <dbReference type="NCBI Taxonomy" id="2200908"/>
    <lineage>
        <taxon>Bacteria</taxon>
        <taxon>Pseudomonadati</taxon>
        <taxon>Pseudomonadota</taxon>
        <taxon>Gammaproteobacteria</taxon>
        <taxon>sulfur-oxidizing symbionts</taxon>
    </lineage>
</organism>
<dbReference type="EMBL" id="QFXE01000005">
    <property type="protein sequence ID" value="RDH87865.1"/>
    <property type="molecule type" value="Genomic_DNA"/>
</dbReference>
<reference evidence="3 4" key="1">
    <citation type="journal article" date="2018" name="ISME J.">
        <title>Endosymbiont genomes yield clues of tubeworm success.</title>
        <authorList>
            <person name="Li Y."/>
            <person name="Liles M.R."/>
            <person name="Halanych K.M."/>
        </authorList>
    </citation>
    <scope>NUCLEOTIDE SEQUENCE [LARGE SCALE GENOMIC DNA]</scope>
    <source>
        <strain evidence="3">A1462</strain>
    </source>
</reference>
<evidence type="ECO:0000259" key="2">
    <source>
        <dbReference type="PROSITE" id="PS50234"/>
    </source>
</evidence>
<dbReference type="InterPro" id="IPR036465">
    <property type="entry name" value="vWFA_dom_sf"/>
</dbReference>
<dbReference type="SUPFAM" id="SSF53300">
    <property type="entry name" value="vWA-like"/>
    <property type="match status" value="1"/>
</dbReference>
<evidence type="ECO:0000313" key="3">
    <source>
        <dbReference type="EMBL" id="RDH87865.1"/>
    </source>
</evidence>
<dbReference type="InterPro" id="IPR002035">
    <property type="entry name" value="VWF_A"/>
</dbReference>
<evidence type="ECO:0000256" key="1">
    <source>
        <dbReference type="SAM" id="Phobius"/>
    </source>
</evidence>
<dbReference type="InterPro" id="IPR050768">
    <property type="entry name" value="UPF0353/GerABKA_families"/>
</dbReference>
<dbReference type="PANTHER" id="PTHR22550">
    <property type="entry name" value="SPORE GERMINATION PROTEIN"/>
    <property type="match status" value="1"/>
</dbReference>
<feature type="transmembrane region" description="Helical" evidence="1">
    <location>
        <begin position="13"/>
        <end position="32"/>
    </location>
</feature>
<dbReference type="PANTHER" id="PTHR22550:SF14">
    <property type="entry name" value="VWFA DOMAIN-CONTAINING PROTEIN"/>
    <property type="match status" value="1"/>
</dbReference>
<keyword evidence="4" id="KW-1185">Reference proteome</keyword>
<gene>
    <name evidence="3" type="ORF">DIZ78_04825</name>
</gene>
<accession>A0A370DS01</accession>
<keyword evidence="1" id="KW-0812">Transmembrane</keyword>
<feature type="domain" description="VWFA" evidence="2">
    <location>
        <begin position="98"/>
        <end position="304"/>
    </location>
</feature>
<dbReference type="SMART" id="SM00327">
    <property type="entry name" value="VWA"/>
    <property type="match status" value="1"/>
</dbReference>
<evidence type="ECO:0000313" key="4">
    <source>
        <dbReference type="Proteomes" id="UP000254771"/>
    </source>
</evidence>
<dbReference type="PROSITE" id="PS50234">
    <property type="entry name" value="VWFA"/>
    <property type="match status" value="1"/>
</dbReference>
<dbReference type="Proteomes" id="UP000254771">
    <property type="component" value="Unassembled WGS sequence"/>
</dbReference>